<proteinExistence type="predicted"/>
<dbReference type="EMBL" id="CAJPIZ010033683">
    <property type="protein sequence ID" value="CAG2120479.1"/>
    <property type="molecule type" value="Genomic_DNA"/>
</dbReference>
<protein>
    <recommendedName>
        <fullName evidence="3">Beta-lactamase-related domain-containing protein</fullName>
    </recommendedName>
</protein>
<evidence type="ECO:0000313" key="2">
    <source>
        <dbReference type="Proteomes" id="UP000759131"/>
    </source>
</evidence>
<keyword evidence="2" id="KW-1185">Reference proteome</keyword>
<evidence type="ECO:0000313" key="1">
    <source>
        <dbReference type="EMBL" id="CAD7645274.1"/>
    </source>
</evidence>
<feature type="non-terminal residue" evidence="1">
    <location>
        <position position="1"/>
    </location>
</feature>
<dbReference type="Proteomes" id="UP000759131">
    <property type="component" value="Unassembled WGS sequence"/>
</dbReference>
<evidence type="ECO:0008006" key="3">
    <source>
        <dbReference type="Google" id="ProtNLM"/>
    </source>
</evidence>
<dbReference type="AlphaFoldDB" id="A0A7R9LRT8"/>
<dbReference type="EMBL" id="OC888258">
    <property type="protein sequence ID" value="CAD7645274.1"/>
    <property type="molecule type" value="Genomic_DNA"/>
</dbReference>
<name>A0A7R9LRT8_9ACAR</name>
<gene>
    <name evidence="1" type="ORF">OSB1V03_LOCUS20426</name>
</gene>
<organism evidence="1">
    <name type="scientific">Medioppia subpectinata</name>
    <dbReference type="NCBI Taxonomy" id="1979941"/>
    <lineage>
        <taxon>Eukaryota</taxon>
        <taxon>Metazoa</taxon>
        <taxon>Ecdysozoa</taxon>
        <taxon>Arthropoda</taxon>
        <taxon>Chelicerata</taxon>
        <taxon>Arachnida</taxon>
        <taxon>Acari</taxon>
        <taxon>Acariformes</taxon>
        <taxon>Sarcoptiformes</taxon>
        <taxon>Oribatida</taxon>
        <taxon>Brachypylina</taxon>
        <taxon>Oppioidea</taxon>
        <taxon>Oppiidae</taxon>
        <taxon>Medioppia</taxon>
    </lineage>
</organism>
<sequence>MGWQLFDGTDGENVSHVFGQSGHTDGASDVLMIRTDSGLVIAVLANVGRVHHQLLNFADTIAKWTFEDKARI</sequence>
<accession>A0A7R9LRT8</accession>
<reference evidence="1" key="1">
    <citation type="submission" date="2020-11" db="EMBL/GenBank/DDBJ databases">
        <authorList>
            <person name="Tran Van P."/>
        </authorList>
    </citation>
    <scope>NUCLEOTIDE SEQUENCE</scope>
</reference>